<evidence type="ECO:0000256" key="1">
    <source>
        <dbReference type="SAM" id="MobiDB-lite"/>
    </source>
</evidence>
<evidence type="ECO:0000313" key="2">
    <source>
        <dbReference type="EMBL" id="KAI1694949.1"/>
    </source>
</evidence>
<feature type="compositionally biased region" description="Gly residues" evidence="1">
    <location>
        <begin position="213"/>
        <end position="222"/>
    </location>
</feature>
<feature type="region of interest" description="Disordered" evidence="1">
    <location>
        <begin position="119"/>
        <end position="222"/>
    </location>
</feature>
<gene>
    <name evidence="2" type="ORF">DdX_19841</name>
</gene>
<dbReference type="EMBL" id="JAKKPZ010000456">
    <property type="protein sequence ID" value="KAI1694949.1"/>
    <property type="molecule type" value="Genomic_DNA"/>
</dbReference>
<keyword evidence="3" id="KW-1185">Reference proteome</keyword>
<comment type="caution">
    <text evidence="2">The sequence shown here is derived from an EMBL/GenBank/DDBJ whole genome shotgun (WGS) entry which is preliminary data.</text>
</comment>
<protein>
    <submittedName>
        <fullName evidence="2">Uncharacterized protein</fullName>
    </submittedName>
</protein>
<accession>A0AAD4QWS7</accession>
<feature type="region of interest" description="Disordered" evidence="1">
    <location>
        <begin position="1"/>
        <end position="42"/>
    </location>
</feature>
<proteinExistence type="predicted"/>
<feature type="compositionally biased region" description="Polar residues" evidence="1">
    <location>
        <begin position="158"/>
        <end position="194"/>
    </location>
</feature>
<reference evidence="2" key="1">
    <citation type="submission" date="2022-01" db="EMBL/GenBank/DDBJ databases">
        <title>Genome Sequence Resource for Two Populations of Ditylenchus destructor, the Migratory Endoparasitic Phytonematode.</title>
        <authorList>
            <person name="Zhang H."/>
            <person name="Lin R."/>
            <person name="Xie B."/>
        </authorList>
    </citation>
    <scope>NUCLEOTIDE SEQUENCE</scope>
    <source>
        <strain evidence="2">BazhouSP</strain>
    </source>
</reference>
<organism evidence="2 3">
    <name type="scientific">Ditylenchus destructor</name>
    <dbReference type="NCBI Taxonomy" id="166010"/>
    <lineage>
        <taxon>Eukaryota</taxon>
        <taxon>Metazoa</taxon>
        <taxon>Ecdysozoa</taxon>
        <taxon>Nematoda</taxon>
        <taxon>Chromadorea</taxon>
        <taxon>Rhabditida</taxon>
        <taxon>Tylenchina</taxon>
        <taxon>Tylenchomorpha</taxon>
        <taxon>Sphaerularioidea</taxon>
        <taxon>Anguinidae</taxon>
        <taxon>Anguininae</taxon>
        <taxon>Ditylenchus</taxon>
    </lineage>
</organism>
<name>A0AAD4QWS7_9BILA</name>
<dbReference type="Proteomes" id="UP001201812">
    <property type="component" value="Unassembled WGS sequence"/>
</dbReference>
<sequence>MQKTPEGVLTTANRNLTELAHHRLAPADLKDKRRPQDRKMSPLRVDFVPKVESITAPDDDHTLLDADRKTRIRIVPLKEGQYVVEEANWKAYYESVERIRAIEARMAEEEALRQQQYKTVIAEPKQRGPVKPKRRGTGFVPKNSAPEESDSDSEAALKTSSVNQTSVNNPGRSKQANTQTQSSGTASTPGTNTDPKQEGTWGKLKRRASKGFLKGGNDGNGV</sequence>
<dbReference type="AlphaFoldDB" id="A0AAD4QWS7"/>
<evidence type="ECO:0000313" key="3">
    <source>
        <dbReference type="Proteomes" id="UP001201812"/>
    </source>
</evidence>